<organism evidence="1 2">
    <name type="scientific">Caldalkalibacillus uzonensis</name>
    <dbReference type="NCBI Taxonomy" id="353224"/>
    <lineage>
        <taxon>Bacteria</taxon>
        <taxon>Bacillati</taxon>
        <taxon>Bacillota</taxon>
        <taxon>Bacilli</taxon>
        <taxon>Bacillales</taxon>
        <taxon>Bacillaceae</taxon>
        <taxon>Caldalkalibacillus</taxon>
    </lineage>
</organism>
<protein>
    <submittedName>
        <fullName evidence="1">Uncharacterized protein</fullName>
    </submittedName>
</protein>
<proteinExistence type="predicted"/>
<dbReference type="Proteomes" id="UP001232445">
    <property type="component" value="Unassembled WGS sequence"/>
</dbReference>
<keyword evidence="2" id="KW-1185">Reference proteome</keyword>
<evidence type="ECO:0000313" key="2">
    <source>
        <dbReference type="Proteomes" id="UP001232445"/>
    </source>
</evidence>
<comment type="caution">
    <text evidence="1">The sequence shown here is derived from an EMBL/GenBank/DDBJ whole genome shotgun (WGS) entry which is preliminary data.</text>
</comment>
<gene>
    <name evidence="1" type="ORF">J2S00_003756</name>
</gene>
<accession>A0ABU0CWW4</accession>
<reference evidence="1 2" key="1">
    <citation type="submission" date="2023-07" db="EMBL/GenBank/DDBJ databases">
        <title>Genomic Encyclopedia of Type Strains, Phase IV (KMG-IV): sequencing the most valuable type-strain genomes for metagenomic binning, comparative biology and taxonomic classification.</title>
        <authorList>
            <person name="Goeker M."/>
        </authorList>
    </citation>
    <scope>NUCLEOTIDE SEQUENCE [LARGE SCALE GENOMIC DNA]</scope>
    <source>
        <strain evidence="1 2">DSM 17740</strain>
    </source>
</reference>
<sequence>MATNVLGKSGRAMIEALINGETDPDVLSELAQRRLKRKKEELKKALT</sequence>
<evidence type="ECO:0000313" key="1">
    <source>
        <dbReference type="EMBL" id="MDQ0340916.1"/>
    </source>
</evidence>
<name>A0ABU0CWW4_9BACI</name>
<dbReference type="EMBL" id="JAUSUQ010000023">
    <property type="protein sequence ID" value="MDQ0340916.1"/>
    <property type="molecule type" value="Genomic_DNA"/>
</dbReference>